<dbReference type="AlphaFoldDB" id="A0A9I9DA91"/>
<dbReference type="Gramene" id="MELO3C015105.2.1">
    <property type="protein sequence ID" value="MELO3C015105.2.1"/>
    <property type="gene ID" value="MELO3C015105.2"/>
</dbReference>
<proteinExistence type="predicted"/>
<dbReference type="EnsemblPlants" id="MELO3C015105.2.1">
    <property type="protein sequence ID" value="MELO3C015105.2.1"/>
    <property type="gene ID" value="MELO3C015105.2"/>
</dbReference>
<feature type="compositionally biased region" description="Gly residues" evidence="1">
    <location>
        <begin position="1"/>
        <end position="11"/>
    </location>
</feature>
<reference evidence="2" key="1">
    <citation type="submission" date="2023-03" db="UniProtKB">
        <authorList>
            <consortium name="EnsemblPlants"/>
        </authorList>
    </citation>
    <scope>IDENTIFICATION</scope>
</reference>
<protein>
    <submittedName>
        <fullName evidence="2">Uncharacterized protein</fullName>
    </submittedName>
</protein>
<evidence type="ECO:0000256" key="1">
    <source>
        <dbReference type="SAM" id="MobiDB-lite"/>
    </source>
</evidence>
<accession>A0A9I9DA91</accession>
<feature type="region of interest" description="Disordered" evidence="1">
    <location>
        <begin position="1"/>
        <end position="50"/>
    </location>
</feature>
<feature type="compositionally biased region" description="Basic and acidic residues" evidence="1">
    <location>
        <begin position="40"/>
        <end position="50"/>
    </location>
</feature>
<name>A0A9I9DA91_CUCME</name>
<sequence>MAEGPSNGGLDFGSSCRKSFRASGQGHRHERLMKLQQETTGREYRRRFER</sequence>
<organism evidence="2">
    <name type="scientific">Cucumis melo</name>
    <name type="common">Muskmelon</name>
    <dbReference type="NCBI Taxonomy" id="3656"/>
    <lineage>
        <taxon>Eukaryota</taxon>
        <taxon>Viridiplantae</taxon>
        <taxon>Streptophyta</taxon>
        <taxon>Embryophyta</taxon>
        <taxon>Tracheophyta</taxon>
        <taxon>Spermatophyta</taxon>
        <taxon>Magnoliopsida</taxon>
        <taxon>eudicotyledons</taxon>
        <taxon>Gunneridae</taxon>
        <taxon>Pentapetalae</taxon>
        <taxon>rosids</taxon>
        <taxon>fabids</taxon>
        <taxon>Cucurbitales</taxon>
        <taxon>Cucurbitaceae</taxon>
        <taxon>Benincaseae</taxon>
        <taxon>Cucumis</taxon>
    </lineage>
</organism>
<evidence type="ECO:0000313" key="2">
    <source>
        <dbReference type="EnsemblPlants" id="MELO3C015105.2.1"/>
    </source>
</evidence>